<evidence type="ECO:0000313" key="5">
    <source>
        <dbReference type="Proteomes" id="UP000734854"/>
    </source>
</evidence>
<reference evidence="4 5" key="1">
    <citation type="submission" date="2020-08" db="EMBL/GenBank/DDBJ databases">
        <title>Plant Genome Project.</title>
        <authorList>
            <person name="Zhang R.-G."/>
        </authorList>
    </citation>
    <scope>NUCLEOTIDE SEQUENCE [LARGE SCALE GENOMIC DNA]</scope>
    <source>
        <tissue evidence="4">Rhizome</tissue>
    </source>
</reference>
<keyword evidence="1" id="KW-0460">Magnesium</keyword>
<dbReference type="AlphaFoldDB" id="A0A8J5LNM1"/>
<dbReference type="InterPro" id="IPR008250">
    <property type="entry name" value="ATPase_P-typ_transduc_dom_A_sf"/>
</dbReference>
<proteinExistence type="predicted"/>
<name>A0A8J5LNM1_ZINOF</name>
<dbReference type="GO" id="GO:0005388">
    <property type="term" value="F:P-type calcium transporter activity"/>
    <property type="evidence" value="ECO:0007669"/>
    <property type="project" value="TreeGrafter"/>
</dbReference>
<dbReference type="SUPFAM" id="SSF81653">
    <property type="entry name" value="Calcium ATPase, transduction domain A"/>
    <property type="match status" value="1"/>
</dbReference>
<evidence type="ECO:0000313" key="4">
    <source>
        <dbReference type="EMBL" id="KAG6527090.1"/>
    </source>
</evidence>
<sequence length="237" mass="26038">MQVCITTGVDYLLDNLIRTLDLFNFPLKEKLPYDLFCRSRSVLSRHVLLQLHVTIDVEGCDSVPKIIEDRLRVLIKERRLEDLHCLGGASIVHDGSEESVSIYEIVVGDVVRLNNGNQVPVDGVVLEGHSLQVDELSITGESYLVDVTAIKSPFLTSGMKVNSSASMLVTAIGKGTMWGEMMGSITREIATLLLANIFGDAITIIIVALEGLLLAAVMLMSAFSMKRMMDNAMVRQL</sequence>
<dbReference type="PANTHER" id="PTHR24093:SF434">
    <property type="entry name" value="CALCIUM-TRANSPORTING ATPASE 13, PLASMA MEMBRANE-TYPE-RELATED"/>
    <property type="match status" value="1"/>
</dbReference>
<comment type="caution">
    <text evidence="4">The sequence shown here is derived from an EMBL/GenBank/DDBJ whole genome shotgun (WGS) entry which is preliminary data.</text>
</comment>
<keyword evidence="2" id="KW-0812">Transmembrane</keyword>
<keyword evidence="2" id="KW-1133">Transmembrane helix</keyword>
<dbReference type="EMBL" id="JACMSC010000003">
    <property type="protein sequence ID" value="KAG6527090.1"/>
    <property type="molecule type" value="Genomic_DNA"/>
</dbReference>
<dbReference type="InterPro" id="IPR059000">
    <property type="entry name" value="ATPase_P-type_domA"/>
</dbReference>
<accession>A0A8J5LNM1</accession>
<dbReference type="Proteomes" id="UP000734854">
    <property type="component" value="Unassembled WGS sequence"/>
</dbReference>
<dbReference type="PANTHER" id="PTHR24093">
    <property type="entry name" value="CATION TRANSPORTING ATPASE"/>
    <property type="match status" value="1"/>
</dbReference>
<organism evidence="4 5">
    <name type="scientific">Zingiber officinale</name>
    <name type="common">Ginger</name>
    <name type="synonym">Amomum zingiber</name>
    <dbReference type="NCBI Taxonomy" id="94328"/>
    <lineage>
        <taxon>Eukaryota</taxon>
        <taxon>Viridiplantae</taxon>
        <taxon>Streptophyta</taxon>
        <taxon>Embryophyta</taxon>
        <taxon>Tracheophyta</taxon>
        <taxon>Spermatophyta</taxon>
        <taxon>Magnoliopsida</taxon>
        <taxon>Liliopsida</taxon>
        <taxon>Zingiberales</taxon>
        <taxon>Zingiberaceae</taxon>
        <taxon>Zingiber</taxon>
    </lineage>
</organism>
<dbReference type="Pfam" id="PF00122">
    <property type="entry name" value="E1-E2_ATPase"/>
    <property type="match status" value="1"/>
</dbReference>
<feature type="domain" description="P-type ATPase A" evidence="3">
    <location>
        <begin position="89"/>
        <end position="184"/>
    </location>
</feature>
<feature type="transmembrane region" description="Helical" evidence="2">
    <location>
        <begin position="201"/>
        <end position="223"/>
    </location>
</feature>
<keyword evidence="2" id="KW-0472">Membrane</keyword>
<keyword evidence="5" id="KW-1185">Reference proteome</keyword>
<protein>
    <recommendedName>
        <fullName evidence="3">P-type ATPase A domain-containing protein</fullName>
    </recommendedName>
</protein>
<gene>
    <name evidence="4" type="ORF">ZIOFF_009183</name>
</gene>
<dbReference type="GO" id="GO:0005886">
    <property type="term" value="C:plasma membrane"/>
    <property type="evidence" value="ECO:0007669"/>
    <property type="project" value="TreeGrafter"/>
</dbReference>
<dbReference type="Gene3D" id="2.70.150.10">
    <property type="entry name" value="Calcium-transporting ATPase, cytoplasmic transduction domain A"/>
    <property type="match status" value="1"/>
</dbReference>
<evidence type="ECO:0000256" key="1">
    <source>
        <dbReference type="ARBA" id="ARBA00022842"/>
    </source>
</evidence>
<evidence type="ECO:0000256" key="2">
    <source>
        <dbReference type="SAM" id="Phobius"/>
    </source>
</evidence>
<evidence type="ECO:0000259" key="3">
    <source>
        <dbReference type="Pfam" id="PF00122"/>
    </source>
</evidence>